<keyword evidence="4" id="KW-0597">Phosphoprotein</keyword>
<feature type="compositionally biased region" description="Low complexity" evidence="12">
    <location>
        <begin position="1101"/>
        <end position="1125"/>
    </location>
</feature>
<dbReference type="RefSeq" id="WP_200823585.1">
    <property type="nucleotide sequence ID" value="NZ_FNVU01000036.1"/>
</dbReference>
<sequence length="1410" mass="145560">MQGRFKRDSGAAGDPEQQPGGAGNGSPQAAADSGTATPGTTAAPGRLSMPSGMEAGKITGLDGKPGPRIAMRNWRISTRLISLLALPVVTASALGGLRINSSVDNIHQLEHMKTLTDITEQATNLAAALQEERDSSAGPLAANQKNSDAVAGSRQATDREMAIYDAAVDNVSDTDPVFSGVRATLVAIGGQLANLAEIRNEAFTSQSGIAQTVSEYDGLVTSLLSLSQDMAQATSNPEMISETRALAAFSSAKEYESMQRAVISAAFATGGTLNPDDYQSVKWAFADENTALTRFQKVYGNGAASLLHPIEGGNDTIAAHDNERERIASSQGAITKIHTSYLDWDDAAKSKIDAMNQIERSLLSEMQQKSLQLQSQAKRQALIDGAVILLVLGVAVVGAFVVGRSMVRSLRRLQQTAQDVAQKRLPELVKQLSDTDPQDVDTSVASIGINSRDEIGQVARAFDEVHSEAVRLAAEQALLRGNVNAMFTNLSRRSQGLIQRQLSLISELESREADPDQLSSLFKLDHLATRMRRNGENLLVLAGEEPGRRWTRPVPLVDVLRAAASEVEQYERIELTSVPSAEVTGRIVNDLVHLLAELLENATSFSSPQTKVRVTGHSLPDGRVLIEIHDTGIGLSPEDLADINERLANPPTVDVSVSRRMGLFVVGRLSLRHGIRIQLRPSDSGGTTALVMLPVDVTQGGAGAKNAAPGGRPAAGAAPAGTGAPTGIAGAFGNAGQVGGRSGQRGQVGAGAARAALNPGAGRQAGGPGGNGGPGGAPNGTQQPTGPRWATQDNPQQGIGEDTPRGHEDVEAPAFDAFDQSGPGNRPQQSGPGRHSQPSAPGVQRPGGFPTPQPQNTGPSGFRSDVFGGRSGPTPRHSGGPGAGEPPVAPGGPGDTAQFPAVRADDRAPAGQDESTQGGRLPQRGARGPQGSPGWNPSEQGGGRPGDTGSFPIPGGPGGPGGTGQFPAMGNDGFQQPQQPQGPGGGRHGDTGSFPIPGGPGDTSQFPAVRGDAPAPQRAQNGPGGMGHGPGSTGQFPAVGNDGFPQQQPQQPQGPGGGRHGDTGSFPIPGGPGDTSQFPAVRAEDPLGSYQPQPGPGLPGGMPQRGPRGPQGTQGWTPQGQQGAPQGQGGRPDPFDTGSQPMPGLGDVSGQFPMAGQGDSSGQYPIPPQPQYGQQHGGPRPEPQLPVPAEPMALPPAPTRGDEPTPIFASIESDWFRTGQAERMQQIHVEQSARGQQAPPPRPVGRTAPPQRPRTDRSAPNSHPGGAPQRPTGGPMPAVQATSAAPAGPAAQNGTQVPPAPTAQPLPRETPNWRTSPNDALRQRAEAIREPSAGGVTPSGLPRRVPRANLVAGGAAAPQQAPQGGPQVSRAPDDVRGRLTNLRRGIQQGRQAGGPGSTDGRGFGTNNQER</sequence>
<dbReference type="PROSITE" id="PS50885">
    <property type="entry name" value="HAMP"/>
    <property type="match status" value="1"/>
</dbReference>
<dbReference type="InterPro" id="IPR036890">
    <property type="entry name" value="HATPase_C_sf"/>
</dbReference>
<keyword evidence="11" id="KW-0902">Two-component regulatory system</keyword>
<feature type="compositionally biased region" description="Low complexity" evidence="12">
    <location>
        <begin position="704"/>
        <end position="721"/>
    </location>
</feature>
<feature type="compositionally biased region" description="Gly residues" evidence="12">
    <location>
        <begin position="736"/>
        <end position="749"/>
    </location>
</feature>
<dbReference type="PANTHER" id="PTHR44936:SF9">
    <property type="entry name" value="SENSOR PROTEIN CREC"/>
    <property type="match status" value="1"/>
</dbReference>
<evidence type="ECO:0000313" key="17">
    <source>
        <dbReference type="EMBL" id="SEG95987.1"/>
    </source>
</evidence>
<evidence type="ECO:0000256" key="9">
    <source>
        <dbReference type="ARBA" id="ARBA00022840"/>
    </source>
</evidence>
<feature type="compositionally biased region" description="Gly residues" evidence="12">
    <location>
        <begin position="1022"/>
        <end position="1032"/>
    </location>
</feature>
<dbReference type="InterPro" id="IPR050980">
    <property type="entry name" value="2C_sensor_his_kinase"/>
</dbReference>
<feature type="compositionally biased region" description="Gly residues" evidence="12">
    <location>
        <begin position="763"/>
        <end position="778"/>
    </location>
</feature>
<dbReference type="Pfam" id="PF00672">
    <property type="entry name" value="HAMP"/>
    <property type="match status" value="1"/>
</dbReference>
<dbReference type="GO" id="GO:0000160">
    <property type="term" value="P:phosphorelay signal transduction system"/>
    <property type="evidence" value="ECO:0007669"/>
    <property type="project" value="UniProtKB-KW"/>
</dbReference>
<dbReference type="InterPro" id="IPR005467">
    <property type="entry name" value="His_kinase_dom"/>
</dbReference>
<evidence type="ECO:0000256" key="10">
    <source>
        <dbReference type="ARBA" id="ARBA00022989"/>
    </source>
</evidence>
<dbReference type="GO" id="GO:0005524">
    <property type="term" value="F:ATP binding"/>
    <property type="evidence" value="ECO:0007669"/>
    <property type="project" value="UniProtKB-KW"/>
</dbReference>
<keyword evidence="13" id="KW-0472">Membrane</keyword>
<dbReference type="InterPro" id="IPR010910">
    <property type="entry name" value="Nitrate/nitrite_sensing_bac"/>
</dbReference>
<proteinExistence type="predicted"/>
<keyword evidence="6 13" id="KW-0812">Transmembrane</keyword>
<dbReference type="CDD" id="cd06225">
    <property type="entry name" value="HAMP"/>
    <property type="match status" value="1"/>
</dbReference>
<dbReference type="PROSITE" id="PS50109">
    <property type="entry name" value="HIS_KIN"/>
    <property type="match status" value="1"/>
</dbReference>
<dbReference type="GO" id="GO:0016020">
    <property type="term" value="C:membrane"/>
    <property type="evidence" value="ECO:0007669"/>
    <property type="project" value="UniProtKB-SubCell"/>
</dbReference>
<feature type="compositionally biased region" description="Low complexity" evidence="12">
    <location>
        <begin position="965"/>
        <end position="981"/>
    </location>
</feature>
<feature type="region of interest" description="Disordered" evidence="12">
    <location>
        <begin position="701"/>
        <end position="721"/>
    </location>
</feature>
<evidence type="ECO:0000313" key="18">
    <source>
        <dbReference type="Proteomes" id="UP000236754"/>
    </source>
</evidence>
<reference evidence="17 18" key="1">
    <citation type="submission" date="2016-10" db="EMBL/GenBank/DDBJ databases">
        <authorList>
            <person name="de Groot N.N."/>
        </authorList>
    </citation>
    <scope>NUCLEOTIDE SEQUENCE [LARGE SCALE GENOMIC DNA]</scope>
    <source>
        <strain evidence="17 18">CGMCC 4.2023</strain>
    </source>
</reference>
<feature type="compositionally biased region" description="Low complexity" evidence="12">
    <location>
        <begin position="1352"/>
        <end position="1367"/>
    </location>
</feature>
<name>A0A1H6EDU4_9ACTN</name>
<evidence type="ECO:0000259" key="15">
    <source>
        <dbReference type="PROSITE" id="PS50885"/>
    </source>
</evidence>
<comment type="subcellular location">
    <subcellularLocation>
        <location evidence="2">Membrane</location>
    </subcellularLocation>
</comment>
<dbReference type="SUPFAM" id="SSF55874">
    <property type="entry name" value="ATPase domain of HSP90 chaperone/DNA topoisomerase II/histidine kinase"/>
    <property type="match status" value="1"/>
</dbReference>
<evidence type="ECO:0000256" key="13">
    <source>
        <dbReference type="SAM" id="Phobius"/>
    </source>
</evidence>
<feature type="domain" description="NIT" evidence="16">
    <location>
        <begin position="120"/>
        <end position="373"/>
    </location>
</feature>
<gene>
    <name evidence="17" type="ORF">SAMN05216223_1362</name>
</gene>
<evidence type="ECO:0000259" key="16">
    <source>
        <dbReference type="PROSITE" id="PS50906"/>
    </source>
</evidence>
<dbReference type="InterPro" id="IPR013587">
    <property type="entry name" value="Nitrate/nitrite_sensing"/>
</dbReference>
<keyword evidence="18" id="KW-1185">Reference proteome</keyword>
<feature type="region of interest" description="Disordered" evidence="12">
    <location>
        <begin position="132"/>
        <end position="154"/>
    </location>
</feature>
<dbReference type="InterPro" id="IPR003660">
    <property type="entry name" value="HAMP_dom"/>
</dbReference>
<evidence type="ECO:0000259" key="14">
    <source>
        <dbReference type="PROSITE" id="PS50109"/>
    </source>
</evidence>
<feature type="compositionally biased region" description="Low complexity" evidence="12">
    <location>
        <begin position="29"/>
        <end position="45"/>
    </location>
</feature>
<keyword evidence="8 17" id="KW-0418">Kinase</keyword>
<dbReference type="Gene3D" id="6.10.340.10">
    <property type="match status" value="1"/>
</dbReference>
<keyword evidence="9" id="KW-0067">ATP-binding</keyword>
<accession>A0A1H6EDU4</accession>
<feature type="region of interest" description="Disordered" evidence="12">
    <location>
        <begin position="1"/>
        <end position="68"/>
    </location>
</feature>
<feature type="domain" description="Histidine kinase" evidence="14">
    <location>
        <begin position="591"/>
        <end position="697"/>
    </location>
</feature>
<dbReference type="Pfam" id="PF08376">
    <property type="entry name" value="NIT"/>
    <property type="match status" value="1"/>
</dbReference>
<evidence type="ECO:0000256" key="2">
    <source>
        <dbReference type="ARBA" id="ARBA00004370"/>
    </source>
</evidence>
<evidence type="ECO:0000256" key="4">
    <source>
        <dbReference type="ARBA" id="ARBA00022553"/>
    </source>
</evidence>
<dbReference type="EC" id="2.7.13.3" evidence="3"/>
<feature type="compositionally biased region" description="Gly residues" evidence="12">
    <location>
        <begin position="1391"/>
        <end position="1403"/>
    </location>
</feature>
<evidence type="ECO:0000256" key="5">
    <source>
        <dbReference type="ARBA" id="ARBA00022679"/>
    </source>
</evidence>
<feature type="transmembrane region" description="Helical" evidence="13">
    <location>
        <begin position="381"/>
        <end position="402"/>
    </location>
</feature>
<evidence type="ECO:0000256" key="11">
    <source>
        <dbReference type="ARBA" id="ARBA00023012"/>
    </source>
</evidence>
<keyword evidence="5" id="KW-0808">Transferase</keyword>
<protein>
    <recommendedName>
        <fullName evidence="3">histidine kinase</fullName>
        <ecNumber evidence="3">2.7.13.3</ecNumber>
    </recommendedName>
</protein>
<comment type="catalytic activity">
    <reaction evidence="1">
        <text>ATP + protein L-histidine = ADP + protein N-phospho-L-histidine.</text>
        <dbReference type="EC" id="2.7.13.3"/>
    </reaction>
</comment>
<keyword evidence="7" id="KW-0547">Nucleotide-binding</keyword>
<organism evidence="17 18">
    <name type="scientific">Actinacidiphila yanglinensis</name>
    <dbReference type="NCBI Taxonomy" id="310779"/>
    <lineage>
        <taxon>Bacteria</taxon>
        <taxon>Bacillati</taxon>
        <taxon>Actinomycetota</taxon>
        <taxon>Actinomycetes</taxon>
        <taxon>Kitasatosporales</taxon>
        <taxon>Streptomycetaceae</taxon>
        <taxon>Actinacidiphila</taxon>
    </lineage>
</organism>
<evidence type="ECO:0000256" key="8">
    <source>
        <dbReference type="ARBA" id="ARBA00022777"/>
    </source>
</evidence>
<evidence type="ECO:0000256" key="12">
    <source>
        <dbReference type="SAM" id="MobiDB-lite"/>
    </source>
</evidence>
<dbReference type="PROSITE" id="PS50906">
    <property type="entry name" value="NIT"/>
    <property type="match status" value="1"/>
</dbReference>
<feature type="compositionally biased region" description="Low complexity" evidence="12">
    <location>
        <begin position="750"/>
        <end position="762"/>
    </location>
</feature>
<evidence type="ECO:0000256" key="1">
    <source>
        <dbReference type="ARBA" id="ARBA00000085"/>
    </source>
</evidence>
<feature type="compositionally biased region" description="Pro residues" evidence="12">
    <location>
        <begin position="1180"/>
        <end position="1198"/>
    </location>
</feature>
<dbReference type="InterPro" id="IPR003594">
    <property type="entry name" value="HATPase_dom"/>
</dbReference>
<feature type="compositionally biased region" description="Low complexity" evidence="12">
    <location>
        <begin position="1277"/>
        <end position="1291"/>
    </location>
</feature>
<feature type="region of interest" description="Disordered" evidence="12">
    <location>
        <begin position="735"/>
        <end position="1410"/>
    </location>
</feature>
<dbReference type="Gene3D" id="3.30.565.10">
    <property type="entry name" value="Histidine kinase-like ATPase, C-terminal domain"/>
    <property type="match status" value="1"/>
</dbReference>
<feature type="domain" description="HAMP" evidence="15">
    <location>
        <begin position="404"/>
        <end position="474"/>
    </location>
</feature>
<dbReference type="SMART" id="SM00304">
    <property type="entry name" value="HAMP"/>
    <property type="match status" value="1"/>
</dbReference>
<dbReference type="Proteomes" id="UP000236754">
    <property type="component" value="Unassembled WGS sequence"/>
</dbReference>
<evidence type="ECO:0000256" key="6">
    <source>
        <dbReference type="ARBA" id="ARBA00022692"/>
    </source>
</evidence>
<evidence type="ECO:0000256" key="3">
    <source>
        <dbReference type="ARBA" id="ARBA00012438"/>
    </source>
</evidence>
<feature type="compositionally biased region" description="Polar residues" evidence="12">
    <location>
        <begin position="822"/>
        <end position="839"/>
    </location>
</feature>
<dbReference type="GO" id="GO:0004673">
    <property type="term" value="F:protein histidine kinase activity"/>
    <property type="evidence" value="ECO:0007669"/>
    <property type="project" value="UniProtKB-EC"/>
</dbReference>
<dbReference type="PANTHER" id="PTHR44936">
    <property type="entry name" value="SENSOR PROTEIN CREC"/>
    <property type="match status" value="1"/>
</dbReference>
<evidence type="ECO:0000256" key="7">
    <source>
        <dbReference type="ARBA" id="ARBA00022741"/>
    </source>
</evidence>
<keyword evidence="10 13" id="KW-1133">Transmembrane helix</keyword>
<dbReference type="EMBL" id="FNVU01000036">
    <property type="protein sequence ID" value="SEG95987.1"/>
    <property type="molecule type" value="Genomic_DNA"/>
</dbReference>
<dbReference type="Pfam" id="PF02518">
    <property type="entry name" value="HATPase_c"/>
    <property type="match status" value="1"/>
</dbReference>